<dbReference type="EMBL" id="MDYQ01000043">
    <property type="protein sequence ID" value="PRP85569.1"/>
    <property type="molecule type" value="Genomic_DNA"/>
</dbReference>
<name>A0A2P6NNN5_9EUKA</name>
<dbReference type="Pfam" id="PF06293">
    <property type="entry name" value="Kdo"/>
    <property type="match status" value="1"/>
</dbReference>
<protein>
    <recommendedName>
        <fullName evidence="1">Protein kinase domain-containing protein</fullName>
    </recommendedName>
</protein>
<dbReference type="AlphaFoldDB" id="A0A2P6NNN5"/>
<dbReference type="Gene3D" id="1.10.510.10">
    <property type="entry name" value="Transferase(Phosphotransferase) domain 1"/>
    <property type="match status" value="1"/>
</dbReference>
<dbReference type="InterPro" id="IPR000719">
    <property type="entry name" value="Prot_kinase_dom"/>
</dbReference>
<dbReference type="GO" id="GO:0005524">
    <property type="term" value="F:ATP binding"/>
    <property type="evidence" value="ECO:0007669"/>
    <property type="project" value="InterPro"/>
</dbReference>
<dbReference type="PROSITE" id="PS50011">
    <property type="entry name" value="PROTEIN_KINASE_DOM"/>
    <property type="match status" value="1"/>
</dbReference>
<dbReference type="InterPro" id="IPR008266">
    <property type="entry name" value="Tyr_kinase_AS"/>
</dbReference>
<keyword evidence="3" id="KW-1185">Reference proteome</keyword>
<evidence type="ECO:0000313" key="3">
    <source>
        <dbReference type="Proteomes" id="UP000241769"/>
    </source>
</evidence>
<sequence>MVIFGAVFTDDGPIIDPYYSINLLYVPNDNTCHKRVAQTICVLRDETLHRPIDGFPFLRVAKLDGQETSLKYECRIGKSLVFRAKLGSTEDVIVKVTHAYNTEAHMSCTPFSPQIRAVIKQPFGWTYVIMDYVMGVTPAGIPEEKHTVVKENINKAIIKMHEKGFVHGDLRPCNILVRQQDCFVYIIDFDCNGKEGEAKYPYFLNTKDIQWPDGVASGKLLIVEEEANTKGIEIHLWYKGIEGIHPLDLLFYNLYLLDSLYSKATAMYFGYLLGTMNNPTVNINIRTAKIRPLRKNKNA</sequence>
<comment type="caution">
    <text evidence="2">The sequence shown here is derived from an EMBL/GenBank/DDBJ whole genome shotgun (WGS) entry which is preliminary data.</text>
</comment>
<reference evidence="2 3" key="1">
    <citation type="journal article" date="2018" name="Genome Biol. Evol.">
        <title>Multiple Roots of Fruiting Body Formation in Amoebozoa.</title>
        <authorList>
            <person name="Hillmann F."/>
            <person name="Forbes G."/>
            <person name="Novohradska S."/>
            <person name="Ferling I."/>
            <person name="Riege K."/>
            <person name="Groth M."/>
            <person name="Westermann M."/>
            <person name="Marz M."/>
            <person name="Spaller T."/>
            <person name="Winckler T."/>
            <person name="Schaap P."/>
            <person name="Glockner G."/>
        </authorList>
    </citation>
    <scope>NUCLEOTIDE SEQUENCE [LARGE SCALE GENOMIC DNA]</scope>
    <source>
        <strain evidence="2 3">Jena</strain>
    </source>
</reference>
<dbReference type="Proteomes" id="UP000241769">
    <property type="component" value="Unassembled WGS sequence"/>
</dbReference>
<organism evidence="2 3">
    <name type="scientific">Planoprotostelium fungivorum</name>
    <dbReference type="NCBI Taxonomy" id="1890364"/>
    <lineage>
        <taxon>Eukaryota</taxon>
        <taxon>Amoebozoa</taxon>
        <taxon>Evosea</taxon>
        <taxon>Variosea</taxon>
        <taxon>Cavosteliida</taxon>
        <taxon>Cavosteliaceae</taxon>
        <taxon>Planoprotostelium</taxon>
    </lineage>
</organism>
<accession>A0A2P6NNN5</accession>
<dbReference type="InterPro" id="IPR011009">
    <property type="entry name" value="Kinase-like_dom_sf"/>
</dbReference>
<dbReference type="OrthoDB" id="4062651at2759"/>
<dbReference type="STRING" id="1890364.A0A2P6NNN5"/>
<dbReference type="GO" id="GO:0004672">
    <property type="term" value="F:protein kinase activity"/>
    <property type="evidence" value="ECO:0007669"/>
    <property type="project" value="InterPro"/>
</dbReference>
<evidence type="ECO:0000313" key="2">
    <source>
        <dbReference type="EMBL" id="PRP85569.1"/>
    </source>
</evidence>
<gene>
    <name evidence="2" type="ORF">PROFUN_06801</name>
</gene>
<dbReference type="SUPFAM" id="SSF56112">
    <property type="entry name" value="Protein kinase-like (PK-like)"/>
    <property type="match status" value="1"/>
</dbReference>
<proteinExistence type="predicted"/>
<dbReference type="PROSITE" id="PS00109">
    <property type="entry name" value="PROTEIN_KINASE_TYR"/>
    <property type="match status" value="1"/>
</dbReference>
<feature type="domain" description="Protein kinase" evidence="1">
    <location>
        <begin position="1"/>
        <end position="299"/>
    </location>
</feature>
<dbReference type="InParanoid" id="A0A2P6NNN5"/>
<evidence type="ECO:0000259" key="1">
    <source>
        <dbReference type="PROSITE" id="PS50011"/>
    </source>
</evidence>